<organism evidence="23 24">
    <name type="scientific">Eragrostis curvula</name>
    <name type="common">weeping love grass</name>
    <dbReference type="NCBI Taxonomy" id="38414"/>
    <lineage>
        <taxon>Eukaryota</taxon>
        <taxon>Viridiplantae</taxon>
        <taxon>Streptophyta</taxon>
        <taxon>Embryophyta</taxon>
        <taxon>Tracheophyta</taxon>
        <taxon>Spermatophyta</taxon>
        <taxon>Magnoliopsida</taxon>
        <taxon>Liliopsida</taxon>
        <taxon>Poales</taxon>
        <taxon>Poaceae</taxon>
        <taxon>PACMAD clade</taxon>
        <taxon>Chloridoideae</taxon>
        <taxon>Eragrostideae</taxon>
        <taxon>Eragrostidinae</taxon>
        <taxon>Eragrostis</taxon>
    </lineage>
</organism>
<evidence type="ECO:0000313" key="24">
    <source>
        <dbReference type="Proteomes" id="UP000324897"/>
    </source>
</evidence>
<dbReference type="FunFam" id="1.10.510.10:FF:000358">
    <property type="entry name" value="Putative leucine-rich repeat receptor-like serine/threonine-protein kinase"/>
    <property type="match status" value="1"/>
</dbReference>
<evidence type="ECO:0000259" key="22">
    <source>
        <dbReference type="PROSITE" id="PS50234"/>
    </source>
</evidence>
<evidence type="ECO:0000256" key="14">
    <source>
        <dbReference type="ARBA" id="ARBA00022989"/>
    </source>
</evidence>
<keyword evidence="4" id="KW-0723">Serine/threonine-protein kinase</keyword>
<evidence type="ECO:0000256" key="6">
    <source>
        <dbReference type="ARBA" id="ARBA00022614"/>
    </source>
</evidence>
<evidence type="ECO:0000256" key="8">
    <source>
        <dbReference type="ARBA" id="ARBA00022692"/>
    </source>
</evidence>
<dbReference type="PANTHER" id="PTHR48008:SF6">
    <property type="entry name" value="LEUCINE-RICH REPEAT RECEPTOR-LIKE PROTEIN KINASE IMK3-RELATED"/>
    <property type="match status" value="1"/>
</dbReference>
<dbReference type="Pfam" id="PF13768">
    <property type="entry name" value="VWA_3"/>
    <property type="match status" value="1"/>
</dbReference>
<dbReference type="Pfam" id="PF00069">
    <property type="entry name" value="Pkinase"/>
    <property type="match status" value="1"/>
</dbReference>
<feature type="region of interest" description="Disordered" evidence="20">
    <location>
        <begin position="1067"/>
        <end position="1095"/>
    </location>
</feature>
<keyword evidence="5" id="KW-0597">Phosphoprotein</keyword>
<dbReference type="OrthoDB" id="690377at2759"/>
<dbReference type="GO" id="GO:0004674">
    <property type="term" value="F:protein serine/threonine kinase activity"/>
    <property type="evidence" value="ECO:0007669"/>
    <property type="project" value="UniProtKB-KW"/>
</dbReference>
<evidence type="ECO:0000256" key="12">
    <source>
        <dbReference type="ARBA" id="ARBA00022777"/>
    </source>
</evidence>
<comment type="catalytic activity">
    <reaction evidence="18">
        <text>L-threonyl-[protein] + ATP = O-phospho-L-threonyl-[protein] + ADP + H(+)</text>
        <dbReference type="Rhea" id="RHEA:46608"/>
        <dbReference type="Rhea" id="RHEA-COMP:11060"/>
        <dbReference type="Rhea" id="RHEA-COMP:11605"/>
        <dbReference type="ChEBI" id="CHEBI:15378"/>
        <dbReference type="ChEBI" id="CHEBI:30013"/>
        <dbReference type="ChEBI" id="CHEBI:30616"/>
        <dbReference type="ChEBI" id="CHEBI:61977"/>
        <dbReference type="ChEBI" id="CHEBI:456216"/>
        <dbReference type="EC" id="2.7.11.1"/>
    </reaction>
</comment>
<evidence type="ECO:0000256" key="19">
    <source>
        <dbReference type="ARBA" id="ARBA00048679"/>
    </source>
</evidence>
<dbReference type="Pfam" id="PF07714">
    <property type="entry name" value="PK_Tyr_Ser-Thr"/>
    <property type="match status" value="2"/>
</dbReference>
<dbReference type="EC" id="2.7.11.1" evidence="2"/>
<evidence type="ECO:0000256" key="20">
    <source>
        <dbReference type="SAM" id="MobiDB-lite"/>
    </source>
</evidence>
<keyword evidence="13" id="KW-0067">ATP-binding</keyword>
<keyword evidence="6" id="KW-0433">Leucine-rich repeat</keyword>
<proteinExistence type="predicted"/>
<evidence type="ECO:0000259" key="21">
    <source>
        <dbReference type="PROSITE" id="PS50011"/>
    </source>
</evidence>
<protein>
    <recommendedName>
        <fullName evidence="2">non-specific serine/threonine protein kinase</fullName>
        <ecNumber evidence="2">2.7.11.1</ecNumber>
    </recommendedName>
</protein>
<keyword evidence="9" id="KW-0732">Signal</keyword>
<feature type="domain" description="Protein kinase" evidence="21">
    <location>
        <begin position="1116"/>
        <end position="1221"/>
    </location>
</feature>
<evidence type="ECO:0000256" key="5">
    <source>
        <dbReference type="ARBA" id="ARBA00022553"/>
    </source>
</evidence>
<sequence length="1221" mass="135631">MGRVKSIPSTMEDNKFCVLVRVTAPLLYTERLRAGLDLVVVLDISDIMNLYDLERMKQGMMFVIDNLGPDDRLSVVRSLNNEVQRLMELSFMTDLNGKLIARHEVHMLQPGGNPNGTLAMEEAAEILRQRGPEERSNRVGRIMFLSDRDHAIEINKISHKFPTETFGLGTYHSHIALGSIAQKTRGLYSYVNRGLEKIMDALAHSLGGLMSVTAMDVQLNLQTLKGVTIEHIASGWHPMRIRFDKMSGTIQVADLYAGEQKNFIILLNVPEGEQNRFMTVNGSYRNPKISKEAPIQLDNIELTVTRRAEAVTTASNGMVCPDVSAELIRLRLMEHVGAILDGDDETMAYNRLQSLWKEVKGSEDWQSASQSAMLALDEDVANIRKGTPTFLRSWLTSHMLQRATTKESPTKSCAFRVKAMEEMIEKVDAVRKRLEAEYVRRKLVHFNGSFAFTNENLLGTSAKIMRRSTYMEVYKGTLKDGSLMVFKRLWEKFTKGNNEFEAEAALLGKIRHPNLLVPRACSLLPYGDKLLVFDYMRKGSLSTFLHARGRNTPVYWATRMIIAKGMARGLAYLHDDKRIIHGNLTANNVLLDEQGNPKIADIDLTLMMTADGSSNMLAAMGKEGYRAPELSKEEEEANAKTDVYSLGVIILELLTGKSPAYRINGLDLPQWVASIINEDSTSKVVDFDLELRRDPAGGTFVDDLTDTLKLALRCVHPSPNKRPEAREVLRQLEQISPGSDGGSRQSARIALESIALQIGIECTIPIWAESFDDMGRKLERFDGPLQLKVEDVVPEDIMGQSIYGKVYKVWLSDGSLVAVKVAREEISKDQMAFGAEAALLGKIRHPNLLALRAYLGPKGENLLFFDYMPNGSLSTFLHYARAPNTLVDWATRMTIAKGMAHGLAYLHDYMSIIHGYLTASNVLLDEQYNPKIADFSQSSLITADANSNVLSDAGALGYRAPELEKLEEANAKTDVYSMGVIFLQLLTGKSAANRANGMDLPQWVASIVEEWNSKVYPELMRDAAAGTVGDELTDTLKLALQCVDPSPSVRPEAREVLRQLEQISPLSDGGFRKSEEGHVPLPAEGDDRSAESGGDMGGKLVHFDEPLAFTADALLGATRVIMGKSTYGTVYKVTLEDGSLLALKLLRQKITKGDEMFEAEAAVLGKIRHPNLLALRAYNLELKPEGRKVLLFDYMPKGSLYAYLNGQMSPLCSVFCSVQHS</sequence>
<dbReference type="SMART" id="SM00327">
    <property type="entry name" value="VWA"/>
    <property type="match status" value="1"/>
</dbReference>
<reference evidence="23 24" key="1">
    <citation type="journal article" date="2019" name="Sci. Rep.">
        <title>A high-quality genome of Eragrostis curvula grass provides insights into Poaceae evolution and supports new strategies to enhance forage quality.</title>
        <authorList>
            <person name="Carballo J."/>
            <person name="Santos B.A.C.M."/>
            <person name="Zappacosta D."/>
            <person name="Garbus I."/>
            <person name="Selva J.P."/>
            <person name="Gallo C.A."/>
            <person name="Diaz A."/>
            <person name="Albertini E."/>
            <person name="Caccamo M."/>
            <person name="Echenique V."/>
        </authorList>
    </citation>
    <scope>NUCLEOTIDE SEQUENCE [LARGE SCALE GENOMIC DNA]</scope>
    <source>
        <strain evidence="24">cv. Victoria</strain>
        <tissue evidence="23">Leaf</tissue>
    </source>
</reference>
<dbReference type="Gene3D" id="3.30.200.20">
    <property type="entry name" value="Phosphorylase Kinase, domain 1"/>
    <property type="match status" value="2"/>
</dbReference>
<comment type="caution">
    <text evidence="23">The sequence shown here is derived from an EMBL/GenBank/DDBJ whole genome shotgun (WGS) entry which is preliminary data.</text>
</comment>
<keyword evidence="17" id="KW-0325">Glycoprotein</keyword>
<dbReference type="InterPro" id="IPR000719">
    <property type="entry name" value="Prot_kinase_dom"/>
</dbReference>
<dbReference type="SUPFAM" id="SSF56112">
    <property type="entry name" value="Protein kinase-like (PK-like)"/>
    <property type="match status" value="3"/>
</dbReference>
<dbReference type="PROSITE" id="PS50011">
    <property type="entry name" value="PROTEIN_KINASE_DOM"/>
    <property type="match status" value="3"/>
</dbReference>
<dbReference type="InterPro" id="IPR052451">
    <property type="entry name" value="Ser/Thr_kinase-like"/>
</dbReference>
<evidence type="ECO:0000256" key="3">
    <source>
        <dbReference type="ARBA" id="ARBA00022475"/>
    </source>
</evidence>
<dbReference type="PANTHER" id="PTHR48008">
    <property type="entry name" value="LEUCINE-RICH REPEAT RECEPTOR-LIKE PROTEIN KINASE IMK3-RELATED"/>
    <property type="match status" value="1"/>
</dbReference>
<dbReference type="GO" id="GO:0005524">
    <property type="term" value="F:ATP binding"/>
    <property type="evidence" value="ECO:0007669"/>
    <property type="project" value="UniProtKB-KW"/>
</dbReference>
<evidence type="ECO:0000256" key="18">
    <source>
        <dbReference type="ARBA" id="ARBA00047899"/>
    </source>
</evidence>
<evidence type="ECO:0000256" key="11">
    <source>
        <dbReference type="ARBA" id="ARBA00022741"/>
    </source>
</evidence>
<keyword evidence="15" id="KW-0472">Membrane</keyword>
<evidence type="ECO:0000256" key="1">
    <source>
        <dbReference type="ARBA" id="ARBA00004162"/>
    </source>
</evidence>
<dbReference type="InterPro" id="IPR001245">
    <property type="entry name" value="Ser-Thr/Tyr_kinase_cat_dom"/>
</dbReference>
<keyword evidence="7" id="KW-0808">Transferase</keyword>
<dbReference type="EMBL" id="RWGY01000013">
    <property type="protein sequence ID" value="TVU26797.1"/>
    <property type="molecule type" value="Genomic_DNA"/>
</dbReference>
<dbReference type="InterPro" id="IPR036465">
    <property type="entry name" value="vWFA_dom_sf"/>
</dbReference>
<dbReference type="InterPro" id="IPR011009">
    <property type="entry name" value="Kinase-like_dom_sf"/>
</dbReference>
<evidence type="ECO:0000256" key="17">
    <source>
        <dbReference type="ARBA" id="ARBA00023180"/>
    </source>
</evidence>
<evidence type="ECO:0000256" key="4">
    <source>
        <dbReference type="ARBA" id="ARBA00022527"/>
    </source>
</evidence>
<evidence type="ECO:0000256" key="16">
    <source>
        <dbReference type="ARBA" id="ARBA00023170"/>
    </source>
</evidence>
<feature type="domain" description="Protein kinase" evidence="21">
    <location>
        <begin position="792"/>
        <end position="1063"/>
    </location>
</feature>
<keyword evidence="12" id="KW-0418">Kinase</keyword>
<keyword evidence="24" id="KW-1185">Reference proteome</keyword>
<dbReference type="Gene3D" id="3.40.50.410">
    <property type="entry name" value="von Willebrand factor, type A domain"/>
    <property type="match status" value="1"/>
</dbReference>
<keyword evidence="3" id="KW-1003">Cell membrane</keyword>
<keyword evidence="11" id="KW-0547">Nucleotide-binding</keyword>
<evidence type="ECO:0000256" key="15">
    <source>
        <dbReference type="ARBA" id="ARBA00023136"/>
    </source>
</evidence>
<evidence type="ECO:0000256" key="13">
    <source>
        <dbReference type="ARBA" id="ARBA00022840"/>
    </source>
</evidence>
<comment type="subcellular location">
    <subcellularLocation>
        <location evidence="1">Cell membrane</location>
        <topology evidence="1">Single-pass membrane protein</topology>
    </subcellularLocation>
</comment>
<accession>A0A5J9UUL2</accession>
<evidence type="ECO:0000256" key="9">
    <source>
        <dbReference type="ARBA" id="ARBA00022729"/>
    </source>
</evidence>
<evidence type="ECO:0000256" key="7">
    <source>
        <dbReference type="ARBA" id="ARBA00022679"/>
    </source>
</evidence>
<dbReference type="Proteomes" id="UP000324897">
    <property type="component" value="Chromosome 2"/>
</dbReference>
<evidence type="ECO:0000256" key="2">
    <source>
        <dbReference type="ARBA" id="ARBA00012513"/>
    </source>
</evidence>
<gene>
    <name evidence="23" type="ORF">EJB05_29361</name>
</gene>
<dbReference type="SUPFAM" id="SSF53300">
    <property type="entry name" value="vWA-like"/>
    <property type="match status" value="1"/>
</dbReference>
<dbReference type="PROSITE" id="PS50234">
    <property type="entry name" value="VWFA"/>
    <property type="match status" value="1"/>
</dbReference>
<name>A0A5J9UUL2_9POAL</name>
<feature type="domain" description="Protein kinase" evidence="21">
    <location>
        <begin position="459"/>
        <end position="735"/>
    </location>
</feature>
<dbReference type="Gramene" id="TVU26797">
    <property type="protein sequence ID" value="TVU26797"/>
    <property type="gene ID" value="EJB05_29361"/>
</dbReference>
<feature type="domain" description="VWFA" evidence="22">
    <location>
        <begin position="37"/>
        <end position="206"/>
    </location>
</feature>
<keyword evidence="14" id="KW-1133">Transmembrane helix</keyword>
<feature type="non-terminal residue" evidence="23">
    <location>
        <position position="1"/>
    </location>
</feature>
<comment type="catalytic activity">
    <reaction evidence="19">
        <text>L-seryl-[protein] + ATP = O-phospho-L-seryl-[protein] + ADP + H(+)</text>
        <dbReference type="Rhea" id="RHEA:17989"/>
        <dbReference type="Rhea" id="RHEA-COMP:9863"/>
        <dbReference type="Rhea" id="RHEA-COMP:11604"/>
        <dbReference type="ChEBI" id="CHEBI:15378"/>
        <dbReference type="ChEBI" id="CHEBI:29999"/>
        <dbReference type="ChEBI" id="CHEBI:30616"/>
        <dbReference type="ChEBI" id="CHEBI:83421"/>
        <dbReference type="ChEBI" id="CHEBI:456216"/>
        <dbReference type="EC" id="2.7.11.1"/>
    </reaction>
</comment>
<dbReference type="Gene3D" id="1.10.510.10">
    <property type="entry name" value="Transferase(Phosphotransferase) domain 1"/>
    <property type="match status" value="3"/>
</dbReference>
<keyword evidence="10" id="KW-0677">Repeat</keyword>
<keyword evidence="16" id="KW-0675">Receptor</keyword>
<evidence type="ECO:0000313" key="23">
    <source>
        <dbReference type="EMBL" id="TVU26797.1"/>
    </source>
</evidence>
<dbReference type="GO" id="GO:0005886">
    <property type="term" value="C:plasma membrane"/>
    <property type="evidence" value="ECO:0007669"/>
    <property type="project" value="UniProtKB-SubCell"/>
</dbReference>
<keyword evidence="8" id="KW-0812">Transmembrane</keyword>
<dbReference type="AlphaFoldDB" id="A0A5J9UUL2"/>
<evidence type="ECO:0000256" key="10">
    <source>
        <dbReference type="ARBA" id="ARBA00022737"/>
    </source>
</evidence>
<dbReference type="InterPro" id="IPR002035">
    <property type="entry name" value="VWF_A"/>
</dbReference>